<protein>
    <submittedName>
        <fullName evidence="2">Uncharacterized protein</fullName>
    </submittedName>
</protein>
<evidence type="ECO:0000256" key="1">
    <source>
        <dbReference type="SAM" id="MobiDB-lite"/>
    </source>
</evidence>
<keyword evidence="3" id="KW-1185">Reference proteome</keyword>
<evidence type="ECO:0000313" key="3">
    <source>
        <dbReference type="Proteomes" id="UP001159405"/>
    </source>
</evidence>
<name>A0ABN8P953_9CNID</name>
<dbReference type="EMBL" id="CALNXK010000061">
    <property type="protein sequence ID" value="CAH3138459.1"/>
    <property type="molecule type" value="Genomic_DNA"/>
</dbReference>
<proteinExistence type="predicted"/>
<sequence length="208" mass="23866">MPSATTVYTDDVNTNRVSVVSSPQINRAYQSDDQELYRELSFQEAPIYAPYQRQDIQQCAATTKEDHYAQLNIPEDQHIYGLGETEEPTYNVLEEHVSDRGVIYENYEFSEKEEADTVYNVLEDPSDDRSEGPDPDGAICEDGPVYKNVSRQSSQVCKTRSHKDSELTNELDYNNTKDTLYHNDTADDDFVTKDNVRSILRTLSRIEQ</sequence>
<reference evidence="2 3" key="1">
    <citation type="submission" date="2022-05" db="EMBL/GenBank/DDBJ databases">
        <authorList>
            <consortium name="Genoscope - CEA"/>
            <person name="William W."/>
        </authorList>
    </citation>
    <scope>NUCLEOTIDE SEQUENCE [LARGE SCALE GENOMIC DNA]</scope>
</reference>
<feature type="region of interest" description="Disordered" evidence="1">
    <location>
        <begin position="123"/>
        <end position="144"/>
    </location>
</feature>
<dbReference type="Proteomes" id="UP001159405">
    <property type="component" value="Unassembled WGS sequence"/>
</dbReference>
<organism evidence="2 3">
    <name type="scientific">Porites lobata</name>
    <dbReference type="NCBI Taxonomy" id="104759"/>
    <lineage>
        <taxon>Eukaryota</taxon>
        <taxon>Metazoa</taxon>
        <taxon>Cnidaria</taxon>
        <taxon>Anthozoa</taxon>
        <taxon>Hexacorallia</taxon>
        <taxon>Scleractinia</taxon>
        <taxon>Fungiina</taxon>
        <taxon>Poritidae</taxon>
        <taxon>Porites</taxon>
    </lineage>
</organism>
<accession>A0ABN8P953</accession>
<comment type="caution">
    <text evidence="2">The sequence shown here is derived from an EMBL/GenBank/DDBJ whole genome shotgun (WGS) entry which is preliminary data.</text>
</comment>
<gene>
    <name evidence="2" type="ORF">PLOB_00040164</name>
</gene>
<evidence type="ECO:0000313" key="2">
    <source>
        <dbReference type="EMBL" id="CAH3138459.1"/>
    </source>
</evidence>